<dbReference type="EMBL" id="JAHQXF010000002">
    <property type="protein sequence ID" value="MBV0925179.1"/>
    <property type="molecule type" value="Genomic_DNA"/>
</dbReference>
<evidence type="ECO:0000313" key="3">
    <source>
        <dbReference type="Proteomes" id="UP000766550"/>
    </source>
</evidence>
<reference evidence="2 3" key="1">
    <citation type="submission" date="2021-06" db="EMBL/GenBank/DDBJ databases">
        <title>New haloarchaea isolates fom saline soil.</title>
        <authorList>
            <person name="Duran-Viseras A."/>
            <person name="Sanchez-Porro C.S."/>
            <person name="Ventosa A."/>
        </authorList>
    </citation>
    <scope>NUCLEOTIDE SEQUENCE [LARGE SCALE GENOMIC DNA]</scope>
    <source>
        <strain evidence="2 3">JCM 183640</strain>
    </source>
</reference>
<comment type="caution">
    <text evidence="2">The sequence shown here is derived from an EMBL/GenBank/DDBJ whole genome shotgun (WGS) entry which is preliminary data.</text>
</comment>
<dbReference type="OrthoDB" id="328092at2157"/>
<organism evidence="2 3">
    <name type="scientific">Haloarcula limicola</name>
    <dbReference type="NCBI Taxonomy" id="1429915"/>
    <lineage>
        <taxon>Archaea</taxon>
        <taxon>Methanobacteriati</taxon>
        <taxon>Methanobacteriota</taxon>
        <taxon>Stenosarchaea group</taxon>
        <taxon>Halobacteria</taxon>
        <taxon>Halobacteriales</taxon>
        <taxon>Haloarculaceae</taxon>
        <taxon>Haloarcula</taxon>
    </lineage>
</organism>
<accession>A0A8J7YBI2</accession>
<feature type="transmembrane region" description="Helical" evidence="1">
    <location>
        <begin position="52"/>
        <end position="73"/>
    </location>
</feature>
<feature type="transmembrane region" description="Helical" evidence="1">
    <location>
        <begin position="85"/>
        <end position="104"/>
    </location>
</feature>
<dbReference type="RefSeq" id="WP_162318017.1">
    <property type="nucleotide sequence ID" value="NZ_JAHQXF010000002.1"/>
</dbReference>
<gene>
    <name evidence="2" type="ORF">KTS45_13320</name>
</gene>
<keyword evidence="1" id="KW-1133">Transmembrane helix</keyword>
<feature type="transmembrane region" description="Helical" evidence="1">
    <location>
        <begin position="16"/>
        <end position="40"/>
    </location>
</feature>
<keyword evidence="1" id="KW-0812">Transmembrane</keyword>
<protein>
    <submittedName>
        <fullName evidence="2">Uncharacterized protein</fullName>
    </submittedName>
</protein>
<name>A0A8J7YBI2_9EURY</name>
<sequence length="109" mass="11313">MSPTLLQIRATGSEPAIALAVLAVTALSIALSLTIALVLARGYRRGPGRRGMLWLAVGLLLLTTIPELLRVGLPTATGIDTFGRSVLVSGCELLGLGTILWAIYGGTTQ</sequence>
<keyword evidence="1" id="KW-0472">Membrane</keyword>
<proteinExistence type="predicted"/>
<keyword evidence="3" id="KW-1185">Reference proteome</keyword>
<dbReference type="AlphaFoldDB" id="A0A8J7YBI2"/>
<evidence type="ECO:0000256" key="1">
    <source>
        <dbReference type="SAM" id="Phobius"/>
    </source>
</evidence>
<evidence type="ECO:0000313" key="2">
    <source>
        <dbReference type="EMBL" id="MBV0925179.1"/>
    </source>
</evidence>
<dbReference type="Proteomes" id="UP000766550">
    <property type="component" value="Unassembled WGS sequence"/>
</dbReference>